<evidence type="ECO:0000313" key="3">
    <source>
        <dbReference type="EMBL" id="MBB5628112.1"/>
    </source>
</evidence>
<accession>A0A7W8Z682</accession>
<evidence type="ECO:0000256" key="1">
    <source>
        <dbReference type="SAM" id="MobiDB-lite"/>
    </source>
</evidence>
<organism evidence="3 4">
    <name type="scientific">Sphaerisporangium krabiense</name>
    <dbReference type="NCBI Taxonomy" id="763782"/>
    <lineage>
        <taxon>Bacteria</taxon>
        <taxon>Bacillati</taxon>
        <taxon>Actinomycetota</taxon>
        <taxon>Actinomycetes</taxon>
        <taxon>Streptosporangiales</taxon>
        <taxon>Streptosporangiaceae</taxon>
        <taxon>Sphaerisporangium</taxon>
    </lineage>
</organism>
<feature type="compositionally biased region" description="Low complexity" evidence="1">
    <location>
        <begin position="158"/>
        <end position="178"/>
    </location>
</feature>
<name>A0A7W8Z682_9ACTN</name>
<comment type="caution">
    <text evidence="3">The sequence shown here is derived from an EMBL/GenBank/DDBJ whole genome shotgun (WGS) entry which is preliminary data.</text>
</comment>
<dbReference type="RefSeq" id="WP_184612676.1">
    <property type="nucleotide sequence ID" value="NZ_BOOS01000017.1"/>
</dbReference>
<proteinExistence type="predicted"/>
<feature type="region of interest" description="Disordered" evidence="1">
    <location>
        <begin position="140"/>
        <end position="191"/>
    </location>
</feature>
<gene>
    <name evidence="3" type="ORF">BJ981_003811</name>
</gene>
<sequence length="191" mass="19720">MFRTAIVIATALIGLSFSAATVPANAARPAPAARLTLSQSVPAAAQQAVPAAARQAACAPGGCGSVQCPPGYVCVYSPKQCFTTPCPQYECVPANGGTPIPPTYPPVVVPGWPYPTPQYPPYWWYGGTPHVHYPRPVPLPTPLPRPHPHPHHDRPMMQPAAGDAQPPALAQQAQAPQAPGGPGGATPPGAR</sequence>
<feature type="chain" id="PRO_5030742005" evidence="2">
    <location>
        <begin position="27"/>
        <end position="191"/>
    </location>
</feature>
<feature type="signal peptide" evidence="2">
    <location>
        <begin position="1"/>
        <end position="26"/>
    </location>
</feature>
<evidence type="ECO:0000313" key="4">
    <source>
        <dbReference type="Proteomes" id="UP000588112"/>
    </source>
</evidence>
<dbReference type="AlphaFoldDB" id="A0A7W8Z682"/>
<protein>
    <submittedName>
        <fullName evidence="3">Uncharacterized protein</fullName>
    </submittedName>
</protein>
<feature type="compositionally biased region" description="Gly residues" evidence="1">
    <location>
        <begin position="180"/>
        <end position="191"/>
    </location>
</feature>
<evidence type="ECO:0000256" key="2">
    <source>
        <dbReference type="SAM" id="SignalP"/>
    </source>
</evidence>
<keyword evidence="2" id="KW-0732">Signal</keyword>
<dbReference type="Proteomes" id="UP000588112">
    <property type="component" value="Unassembled WGS sequence"/>
</dbReference>
<reference evidence="3 4" key="1">
    <citation type="submission" date="2020-08" db="EMBL/GenBank/DDBJ databases">
        <title>Sequencing the genomes of 1000 actinobacteria strains.</title>
        <authorList>
            <person name="Klenk H.-P."/>
        </authorList>
    </citation>
    <scope>NUCLEOTIDE SEQUENCE [LARGE SCALE GENOMIC DNA]</scope>
    <source>
        <strain evidence="3 4">DSM 45790</strain>
    </source>
</reference>
<dbReference type="EMBL" id="JACHBR010000001">
    <property type="protein sequence ID" value="MBB5628112.1"/>
    <property type="molecule type" value="Genomic_DNA"/>
</dbReference>
<keyword evidence="4" id="KW-1185">Reference proteome</keyword>